<dbReference type="InterPro" id="IPR023175">
    <property type="entry name" value="Vta1/CALS_N_sf"/>
</dbReference>
<keyword evidence="17" id="KW-1185">Reference proteome</keyword>
<name>D8SPY8_SELML</name>
<keyword evidence="4" id="KW-1003">Cell membrane</keyword>
<dbReference type="Pfam" id="PF02364">
    <property type="entry name" value="Glucan_synthase"/>
    <property type="match status" value="1"/>
</dbReference>
<evidence type="ECO:0000313" key="16">
    <source>
        <dbReference type="EMBL" id="EFJ13500.1"/>
    </source>
</evidence>
<keyword evidence="9 14" id="KW-1133">Transmembrane helix</keyword>
<dbReference type="GO" id="GO:0006075">
    <property type="term" value="P:(1-&gt;3)-beta-D-glucan biosynthetic process"/>
    <property type="evidence" value="ECO:0007669"/>
    <property type="project" value="InterPro"/>
</dbReference>
<feature type="transmembrane region" description="Helical" evidence="14">
    <location>
        <begin position="716"/>
        <end position="735"/>
    </location>
</feature>
<dbReference type="Pfam" id="PF25968">
    <property type="entry name" value="CALS1"/>
    <property type="match status" value="1"/>
</dbReference>
<dbReference type="EC" id="2.4.1.34" evidence="3"/>
<dbReference type="Gene3D" id="1.25.40.270">
    <property type="entry name" value="Vacuolar protein sorting-associated protein vta1"/>
    <property type="match status" value="1"/>
</dbReference>
<evidence type="ECO:0000256" key="11">
    <source>
        <dbReference type="ARBA" id="ARBA00023316"/>
    </source>
</evidence>
<dbReference type="EMBL" id="GL377632">
    <property type="protein sequence ID" value="EFJ13500.1"/>
    <property type="molecule type" value="Genomic_DNA"/>
</dbReference>
<dbReference type="SMART" id="SM01205">
    <property type="entry name" value="FKS1_dom1"/>
    <property type="match status" value="1"/>
</dbReference>
<dbReference type="Gramene" id="EFJ13500">
    <property type="protein sequence ID" value="EFJ13500"/>
    <property type="gene ID" value="SELMODRAFT_157296"/>
</dbReference>
<gene>
    <name evidence="16" type="ORF">SELMODRAFT_157296</name>
</gene>
<feature type="transmembrane region" description="Helical" evidence="14">
    <location>
        <begin position="1484"/>
        <end position="1507"/>
    </location>
</feature>
<dbReference type="PANTHER" id="PTHR12741:SF48">
    <property type="entry name" value="1,3-BETA-GLUCAN SYNTHASE COMPONENT FKS1-RELATED"/>
    <property type="match status" value="1"/>
</dbReference>
<evidence type="ECO:0000259" key="15">
    <source>
        <dbReference type="SMART" id="SM01205"/>
    </source>
</evidence>
<dbReference type="GO" id="GO:0005886">
    <property type="term" value="C:plasma membrane"/>
    <property type="evidence" value="ECO:0000318"/>
    <property type="project" value="GO_Central"/>
</dbReference>
<dbReference type="STRING" id="88036.D8SPY8"/>
<dbReference type="InParanoid" id="D8SPY8"/>
<dbReference type="GO" id="GO:0003843">
    <property type="term" value="F:1,3-beta-D-glucan synthase activity"/>
    <property type="evidence" value="ECO:0007669"/>
    <property type="project" value="UniProtKB-EC"/>
</dbReference>
<feature type="transmembrane region" description="Helical" evidence="14">
    <location>
        <begin position="1756"/>
        <end position="1776"/>
    </location>
</feature>
<keyword evidence="5" id="KW-0328">Glycosyltransferase</keyword>
<feature type="transmembrane region" description="Helical" evidence="14">
    <location>
        <begin position="642"/>
        <end position="663"/>
    </location>
</feature>
<feature type="transmembrane region" description="Helical" evidence="14">
    <location>
        <begin position="1561"/>
        <end position="1581"/>
    </location>
</feature>
<evidence type="ECO:0000256" key="6">
    <source>
        <dbReference type="ARBA" id="ARBA00022679"/>
    </source>
</evidence>
<dbReference type="Pfam" id="PF14288">
    <property type="entry name" value="FKS1_dom1"/>
    <property type="match status" value="1"/>
</dbReference>
<accession>D8SPY8</accession>
<evidence type="ECO:0000256" key="12">
    <source>
        <dbReference type="ARBA" id="ARBA00032165"/>
    </source>
</evidence>
<keyword evidence="8" id="KW-0133">Cell shape</keyword>
<dbReference type="Pfam" id="PF04652">
    <property type="entry name" value="Vta1"/>
    <property type="match status" value="1"/>
</dbReference>
<evidence type="ECO:0000256" key="3">
    <source>
        <dbReference type="ARBA" id="ARBA00012589"/>
    </source>
</evidence>
<dbReference type="InterPro" id="IPR058851">
    <property type="entry name" value="CALS1_helical"/>
</dbReference>
<evidence type="ECO:0000256" key="14">
    <source>
        <dbReference type="SAM" id="Phobius"/>
    </source>
</evidence>
<feature type="transmembrane region" description="Helical" evidence="14">
    <location>
        <begin position="538"/>
        <end position="560"/>
    </location>
</feature>
<evidence type="ECO:0000256" key="8">
    <source>
        <dbReference type="ARBA" id="ARBA00022960"/>
    </source>
</evidence>
<evidence type="ECO:0000256" key="2">
    <source>
        <dbReference type="ARBA" id="ARBA00009040"/>
    </source>
</evidence>
<keyword evidence="11" id="KW-0961">Cell wall biogenesis/degradation</keyword>
<evidence type="ECO:0000256" key="4">
    <source>
        <dbReference type="ARBA" id="ARBA00022475"/>
    </source>
</evidence>
<keyword evidence="10 14" id="KW-0472">Membrane</keyword>
<evidence type="ECO:0000256" key="5">
    <source>
        <dbReference type="ARBA" id="ARBA00022676"/>
    </source>
</evidence>
<organism evidence="17">
    <name type="scientific">Selaginella moellendorffii</name>
    <name type="common">Spikemoss</name>
    <dbReference type="NCBI Taxonomy" id="88036"/>
    <lineage>
        <taxon>Eukaryota</taxon>
        <taxon>Viridiplantae</taxon>
        <taxon>Streptophyta</taxon>
        <taxon>Embryophyta</taxon>
        <taxon>Tracheophyta</taxon>
        <taxon>Lycopodiopsida</taxon>
        <taxon>Selaginellales</taxon>
        <taxon>Selaginellaceae</taxon>
        <taxon>Selaginella</taxon>
    </lineage>
</organism>
<feature type="transmembrane region" description="Helical" evidence="14">
    <location>
        <begin position="580"/>
        <end position="603"/>
    </location>
</feature>
<sequence>MTTRLPRTFTTGTFPTEFDSEVVPSSLGPIAAILRVANEVELDSQRVAYLCRFYAFERAHYDDPSSSGRGVRQFKTALLQRLEKDEEPSRLARRARSDAREMQQFYQNYYDKYVKALEADHQDRASLAKAYQTAGILFDVLTSVTRQDGAEVDSEMQAMNTDVTKKKKDIKHYNILPLDAAGASQAIMKLEEVRAAHDAIANVRGLPKRKEAPSDILEWLQVMFGFQKDNVANQREHLILLLANVHVSLDPEPSPLYKLDQRATEIVMKRMFKNYRTWCKFLGRSDKLELPEIQLEVQQRMILYMALYLLIWGEAANVRFMPECLCYIFHHMASELSGMLSGRVSYVTGENIKPAYGSEDEAFLKKVVTPIYNVIFKKESNRNESGGKPHSSWRNYDDLNEYFWSKTCFRLGWPMRKDDEFFVGAAEEAHSRSSKLARFLPRKPSCLKTNFVEARSFWHLFRTFDRMWTFFILWLQAMIIIAWNGSGSLGALFEGSVFKKVLSVFITAAVLRFFQALLDIIFSFKALHSLGYVGSIRLVLKVLVSAFWIVILSTSYVHSWEHPTGLTRTIKNWLGHNGGPSVYLVAVILYLVPNAIAAIFFLLPCVRRVAEESDAIPVRILLWWSQPPCYIGRGMHEEPLHLFSYTFFWIVLITCKLLFSYYVEIKPLVEPTKFILDFTNVRFAWHEFFPHARGNIGVLIALWTPVILVYFMDIQIWYSIMSTIWGGIVGAFMRLGEIRTLSMLRSRFRALPTTFNWNLIPLESSVKRKYQILRKFKAFEHNKLEEARFAHLWNAVVESLREEDFIDDKEKELMLLPYSADPYPNNNIIQWPPFLLASMAPMAIEMAKEYAEVQGENVEDARLWNKIKENEYMRCAVEECYEFLKNILLRVVTGETEKRLIHDLLKELGNRKAEGKLLENFRMNDLPLLAGHFVRFLEFLPDPSDTARDKVVLLLQDMLEVFMHDMMVDDTREKFESSHGLNMKPTENQSVMGGKGKIQFFAGKDSILYPLPEDHAWSEQIKRVLLLLTETESAMDVPKNLDARRRITFFTNSLFMKMPPAPRVRKMIPFSVLTPFYEEEVLYSKNVIEEPNEDGVSILFYLQNVYPDEWNKFLERVNCTTEEEVEEAALRDWTSYRGQTLSRTVRGMMYYRTALELQAFLDLAPDEDVYTGFKEVSKRRKEEKGQDSFWAKLDAIVDMKFTFVATCQKFGQQKHSKDLKEASKAQDIQKLMTKYPSLRVAYVLEEEPSKGKPQKSYYSVLSKAVDGRDEEIYKIRLPGPVNIGEGKPENQNHAIIFTRGLGLQTIDMNQENYLEEAFKVRNLLEEFKSRHGARFPTILGVREHIFTGSVSSLAWFMSNQETSFVTIGQRVLATPLKVRFHYGHPDVFDRIFHITRGGVSKASKGINLSEDIFAGFNSTLRRGLVTHHEYIQVGKGRDVGLNQISIFEAKVANGNGEQTLSRDVYRLGHRFDFFRMLSFYITTVGYYFSTMIVILTVYVFLYGRLYLALSGLERSFVRAAQQNTDSALQSALASQSLIQLGLLMALPMVMEIGLERGFRMALSDLIVMQLQLASVFFTFTLGSKVHYYGRTIFHGGAKYRATGRGFVVRHEKFPDNYRLYSRSHFVKGFELMILLIIYDVYGSQTRNAVSYVLITFSMWFLVGTWLFSPFLFNPSGFEWQKIVEDWNDWNKWISSKGRIGVPANKSWESWWEEEQDHLQNTGFRGRVFEVILALRFVLYQYGIVYQLNIMRGNKSLSMYGLSWVVICVVLFTLKAVSLGRKKFKANFQLVFRMLKGVIFVAVLSVIAVLFRFAHLTVGDLFASILAFVPTGWGLLQIFQACRPVIVTYGMWDSVQALARTYEYVMGLLLFAPVAILAWFPFVSEFQTRLLFNQAFSRGLQISRILAGKRKKVADD</sequence>
<evidence type="ECO:0000256" key="7">
    <source>
        <dbReference type="ARBA" id="ARBA00022692"/>
    </source>
</evidence>
<feature type="transmembrane region" description="Helical" evidence="14">
    <location>
        <begin position="1527"/>
        <end position="1549"/>
    </location>
</feature>
<feature type="transmembrane region" description="Helical" evidence="14">
    <location>
        <begin position="1861"/>
        <end position="1881"/>
    </location>
</feature>
<keyword evidence="6" id="KW-0808">Transferase</keyword>
<dbReference type="Proteomes" id="UP000001514">
    <property type="component" value="Unassembled WGS sequence"/>
</dbReference>
<feature type="transmembrane region" description="Helical" evidence="14">
    <location>
        <begin position="1796"/>
        <end position="1814"/>
    </location>
</feature>
<dbReference type="InterPro" id="IPR039431">
    <property type="entry name" value="Vta1/CALS_N"/>
</dbReference>
<comment type="catalytic activity">
    <reaction evidence="13">
        <text>[(1-&gt;3)-beta-D-glucosyl](n) + UDP-alpha-D-glucose = [(1-&gt;3)-beta-D-glucosyl](n+1) + UDP + H(+)</text>
        <dbReference type="Rhea" id="RHEA:21476"/>
        <dbReference type="Rhea" id="RHEA-COMP:11146"/>
        <dbReference type="Rhea" id="RHEA-COMP:14303"/>
        <dbReference type="ChEBI" id="CHEBI:15378"/>
        <dbReference type="ChEBI" id="CHEBI:37671"/>
        <dbReference type="ChEBI" id="CHEBI:58223"/>
        <dbReference type="ChEBI" id="CHEBI:58885"/>
        <dbReference type="EC" id="2.4.1.34"/>
    </reaction>
</comment>
<comment type="similarity">
    <text evidence="2">Belongs to the glycosyltransferase 48 family.</text>
</comment>
<evidence type="ECO:0000313" key="17">
    <source>
        <dbReference type="Proteomes" id="UP000001514"/>
    </source>
</evidence>
<dbReference type="KEGG" id="smo:SELMODRAFT_157296"/>
<feature type="transmembrane region" description="Helical" evidence="14">
    <location>
        <begin position="1648"/>
        <end position="1667"/>
    </location>
</feature>
<protein>
    <recommendedName>
        <fullName evidence="12">1,3-beta-glucan synthase</fullName>
        <ecNumber evidence="3">2.4.1.34</ecNumber>
    </recommendedName>
    <alternativeName>
        <fullName evidence="12">1,3-beta-glucan synthase</fullName>
    </alternativeName>
</protein>
<feature type="transmembrane region" description="Helical" evidence="14">
    <location>
        <begin position="1820"/>
        <end position="1840"/>
    </location>
</feature>
<evidence type="ECO:0000256" key="1">
    <source>
        <dbReference type="ARBA" id="ARBA00004651"/>
    </source>
</evidence>
<reference evidence="16 17" key="1">
    <citation type="journal article" date="2011" name="Science">
        <title>The Selaginella genome identifies genetic changes associated with the evolution of vascular plants.</title>
        <authorList>
            <person name="Banks J.A."/>
            <person name="Nishiyama T."/>
            <person name="Hasebe M."/>
            <person name="Bowman J.L."/>
            <person name="Gribskov M."/>
            <person name="dePamphilis C."/>
            <person name="Albert V.A."/>
            <person name="Aono N."/>
            <person name="Aoyama T."/>
            <person name="Ambrose B.A."/>
            <person name="Ashton N.W."/>
            <person name="Axtell M.J."/>
            <person name="Barker E."/>
            <person name="Barker M.S."/>
            <person name="Bennetzen J.L."/>
            <person name="Bonawitz N.D."/>
            <person name="Chapple C."/>
            <person name="Cheng C."/>
            <person name="Correa L.G."/>
            <person name="Dacre M."/>
            <person name="DeBarry J."/>
            <person name="Dreyer I."/>
            <person name="Elias M."/>
            <person name="Engstrom E.M."/>
            <person name="Estelle M."/>
            <person name="Feng L."/>
            <person name="Finet C."/>
            <person name="Floyd S.K."/>
            <person name="Frommer W.B."/>
            <person name="Fujita T."/>
            <person name="Gramzow L."/>
            <person name="Gutensohn M."/>
            <person name="Harholt J."/>
            <person name="Hattori M."/>
            <person name="Heyl A."/>
            <person name="Hirai T."/>
            <person name="Hiwatashi Y."/>
            <person name="Ishikawa M."/>
            <person name="Iwata M."/>
            <person name="Karol K.G."/>
            <person name="Koehler B."/>
            <person name="Kolukisaoglu U."/>
            <person name="Kubo M."/>
            <person name="Kurata T."/>
            <person name="Lalonde S."/>
            <person name="Li K."/>
            <person name="Li Y."/>
            <person name="Litt A."/>
            <person name="Lyons E."/>
            <person name="Manning G."/>
            <person name="Maruyama T."/>
            <person name="Michael T.P."/>
            <person name="Mikami K."/>
            <person name="Miyazaki S."/>
            <person name="Morinaga S."/>
            <person name="Murata T."/>
            <person name="Mueller-Roeber B."/>
            <person name="Nelson D.R."/>
            <person name="Obara M."/>
            <person name="Oguri Y."/>
            <person name="Olmstead R.G."/>
            <person name="Onodera N."/>
            <person name="Petersen B.L."/>
            <person name="Pils B."/>
            <person name="Prigge M."/>
            <person name="Rensing S.A."/>
            <person name="Riano-Pachon D.M."/>
            <person name="Roberts A.W."/>
            <person name="Sato Y."/>
            <person name="Scheller H.V."/>
            <person name="Schulz B."/>
            <person name="Schulz C."/>
            <person name="Shakirov E.V."/>
            <person name="Shibagaki N."/>
            <person name="Shinohara N."/>
            <person name="Shippen D.E."/>
            <person name="Soerensen I."/>
            <person name="Sotooka R."/>
            <person name="Sugimoto N."/>
            <person name="Sugita M."/>
            <person name="Sumikawa N."/>
            <person name="Tanurdzic M."/>
            <person name="Theissen G."/>
            <person name="Ulvskov P."/>
            <person name="Wakazuki S."/>
            <person name="Weng J.K."/>
            <person name="Willats W.W."/>
            <person name="Wipf D."/>
            <person name="Wolf P.G."/>
            <person name="Yang L."/>
            <person name="Zimmer A.D."/>
            <person name="Zhu Q."/>
            <person name="Mitros T."/>
            <person name="Hellsten U."/>
            <person name="Loque D."/>
            <person name="Otillar R."/>
            <person name="Salamov A."/>
            <person name="Schmutz J."/>
            <person name="Shapiro H."/>
            <person name="Lindquist E."/>
            <person name="Lucas S."/>
            <person name="Rokhsar D."/>
            <person name="Grigoriev I.V."/>
        </authorList>
    </citation>
    <scope>NUCLEOTIDE SEQUENCE [LARGE SCALE GENOMIC DNA]</scope>
</reference>
<dbReference type="InterPro" id="IPR026899">
    <property type="entry name" value="FKS1-like_dom1"/>
</dbReference>
<evidence type="ECO:0000256" key="9">
    <source>
        <dbReference type="ARBA" id="ARBA00022989"/>
    </source>
</evidence>
<keyword evidence="7 14" id="KW-0812">Transmembrane</keyword>
<feature type="transmembrane region" description="Helical" evidence="14">
    <location>
        <begin position="467"/>
        <end position="484"/>
    </location>
</feature>
<dbReference type="GO" id="GO:0000148">
    <property type="term" value="C:1,3-beta-D-glucan synthase complex"/>
    <property type="evidence" value="ECO:0007669"/>
    <property type="project" value="InterPro"/>
</dbReference>
<dbReference type="PANTHER" id="PTHR12741">
    <property type="entry name" value="LYST-INTERACTING PROTEIN LIP5 DOPAMINE RESPONSIVE PROTEIN DRG-1"/>
    <property type="match status" value="1"/>
</dbReference>
<dbReference type="GO" id="GO:0046527">
    <property type="term" value="F:glucosyltransferase activity"/>
    <property type="evidence" value="ECO:0000318"/>
    <property type="project" value="GO_Central"/>
</dbReference>
<feature type="transmembrane region" description="Helical" evidence="14">
    <location>
        <begin position="504"/>
        <end position="526"/>
    </location>
</feature>
<feature type="domain" description="1,3-beta-glucan synthase component FKS1-like" evidence="15">
    <location>
        <begin position="299"/>
        <end position="416"/>
    </location>
</feature>
<comment type="subcellular location">
    <subcellularLocation>
        <location evidence="1">Cell membrane</location>
        <topology evidence="1">Multi-pass membrane protein</topology>
    </subcellularLocation>
</comment>
<dbReference type="eggNOG" id="KOG0916">
    <property type="taxonomic scope" value="Eukaryota"/>
</dbReference>
<proteinExistence type="inferred from homology"/>
<dbReference type="HOGENOM" id="CLU_000742_1_1_1"/>
<evidence type="ECO:0000256" key="10">
    <source>
        <dbReference type="ARBA" id="ARBA00023136"/>
    </source>
</evidence>
<evidence type="ECO:0000256" key="13">
    <source>
        <dbReference type="ARBA" id="ARBA00047777"/>
    </source>
</evidence>
<dbReference type="InterPro" id="IPR003440">
    <property type="entry name" value="Glyco_trans_48_dom"/>
</dbReference>
<dbReference type="GO" id="GO:0008360">
    <property type="term" value="P:regulation of cell shape"/>
    <property type="evidence" value="ECO:0007669"/>
    <property type="project" value="UniProtKB-KW"/>
</dbReference>